<organism evidence="1 2">
    <name type="scientific">Hyalomma asiaticum</name>
    <name type="common">Tick</name>
    <dbReference type="NCBI Taxonomy" id="266040"/>
    <lineage>
        <taxon>Eukaryota</taxon>
        <taxon>Metazoa</taxon>
        <taxon>Ecdysozoa</taxon>
        <taxon>Arthropoda</taxon>
        <taxon>Chelicerata</taxon>
        <taxon>Arachnida</taxon>
        <taxon>Acari</taxon>
        <taxon>Parasitiformes</taxon>
        <taxon>Ixodida</taxon>
        <taxon>Ixodoidea</taxon>
        <taxon>Ixodidae</taxon>
        <taxon>Hyalomminae</taxon>
        <taxon>Hyalomma</taxon>
    </lineage>
</organism>
<sequence length="186" mass="19856">MATTISEGHHIDGLSFHSPNATQAEEVAIALAAAHRTARVIITDSRFGSSQYQHDTIASLAAQPLQAASGSGSSYAQALAKKIPLSLPDQHFNITVGEGPDGLTYRFNLTDGKLYTKRAPTVLNCHKKPNRETTCRISMVGWRAQYSGTVTNSSEATDNFNVTATIKEYTHPPNPAQLEVSSSGAG</sequence>
<evidence type="ECO:0000313" key="2">
    <source>
        <dbReference type="Proteomes" id="UP000821845"/>
    </source>
</evidence>
<proteinExistence type="predicted"/>
<name>A0ACB7T9P7_HYAAI</name>
<evidence type="ECO:0000313" key="1">
    <source>
        <dbReference type="EMBL" id="KAH6942724.1"/>
    </source>
</evidence>
<keyword evidence="2" id="KW-1185">Reference proteome</keyword>
<dbReference type="EMBL" id="CM023490">
    <property type="protein sequence ID" value="KAH6942724.1"/>
    <property type="molecule type" value="Genomic_DNA"/>
</dbReference>
<comment type="caution">
    <text evidence="1">The sequence shown here is derived from an EMBL/GenBank/DDBJ whole genome shotgun (WGS) entry which is preliminary data.</text>
</comment>
<reference evidence="1" key="1">
    <citation type="submission" date="2020-05" db="EMBL/GenBank/DDBJ databases">
        <title>Large-scale comparative analyses of tick genomes elucidate their genetic diversity and vector capacities.</title>
        <authorList>
            <person name="Jia N."/>
            <person name="Wang J."/>
            <person name="Shi W."/>
            <person name="Du L."/>
            <person name="Sun Y."/>
            <person name="Zhan W."/>
            <person name="Jiang J."/>
            <person name="Wang Q."/>
            <person name="Zhang B."/>
            <person name="Ji P."/>
            <person name="Sakyi L.B."/>
            <person name="Cui X."/>
            <person name="Yuan T."/>
            <person name="Jiang B."/>
            <person name="Yang W."/>
            <person name="Lam T.T.-Y."/>
            <person name="Chang Q."/>
            <person name="Ding S."/>
            <person name="Wang X."/>
            <person name="Zhu J."/>
            <person name="Ruan X."/>
            <person name="Zhao L."/>
            <person name="Wei J."/>
            <person name="Que T."/>
            <person name="Du C."/>
            <person name="Cheng J."/>
            <person name="Dai P."/>
            <person name="Han X."/>
            <person name="Huang E."/>
            <person name="Gao Y."/>
            <person name="Liu J."/>
            <person name="Shao H."/>
            <person name="Ye R."/>
            <person name="Li L."/>
            <person name="Wei W."/>
            <person name="Wang X."/>
            <person name="Wang C."/>
            <person name="Yang T."/>
            <person name="Huo Q."/>
            <person name="Li W."/>
            <person name="Guo W."/>
            <person name="Chen H."/>
            <person name="Zhou L."/>
            <person name="Ni X."/>
            <person name="Tian J."/>
            <person name="Zhou Y."/>
            <person name="Sheng Y."/>
            <person name="Liu T."/>
            <person name="Pan Y."/>
            <person name="Xia L."/>
            <person name="Li J."/>
            <person name="Zhao F."/>
            <person name="Cao W."/>
        </authorList>
    </citation>
    <scope>NUCLEOTIDE SEQUENCE</scope>
    <source>
        <strain evidence="1">Hyas-2018</strain>
    </source>
</reference>
<accession>A0ACB7T9P7</accession>
<gene>
    <name evidence="1" type="ORF">HPB50_009549</name>
</gene>
<protein>
    <submittedName>
        <fullName evidence="1">Uncharacterized protein</fullName>
    </submittedName>
</protein>
<dbReference type="Proteomes" id="UP000821845">
    <property type="component" value="Chromosome 10"/>
</dbReference>